<dbReference type="EMBL" id="KE124982">
    <property type="protein sequence ID" value="EPB73570.1"/>
    <property type="molecule type" value="Genomic_DNA"/>
</dbReference>
<proteinExistence type="predicted"/>
<feature type="region of interest" description="Disordered" evidence="1">
    <location>
        <begin position="1"/>
        <end position="37"/>
    </location>
</feature>
<dbReference type="InterPro" id="IPR009878">
    <property type="entry name" value="Phlebovirus_G2_fusion"/>
</dbReference>
<evidence type="ECO:0000259" key="2">
    <source>
        <dbReference type="Pfam" id="PF07245"/>
    </source>
</evidence>
<dbReference type="AlphaFoldDB" id="A0A0D6LNB0"/>
<evidence type="ECO:0000256" key="1">
    <source>
        <dbReference type="SAM" id="MobiDB-lite"/>
    </source>
</evidence>
<feature type="compositionally biased region" description="Basic and acidic residues" evidence="1">
    <location>
        <begin position="25"/>
        <end position="37"/>
    </location>
</feature>
<protein>
    <recommendedName>
        <fullName evidence="2">Phlebovirus glycoprotein G2 fusion domain-containing protein</fullName>
    </recommendedName>
</protein>
<reference evidence="3 4" key="1">
    <citation type="submission" date="2013-05" db="EMBL/GenBank/DDBJ databases">
        <title>Draft genome of the parasitic nematode Anyclostoma ceylanicum.</title>
        <authorList>
            <person name="Mitreva M."/>
        </authorList>
    </citation>
    <scope>NUCLEOTIDE SEQUENCE [LARGE SCALE GENOMIC DNA]</scope>
</reference>
<dbReference type="Proteomes" id="UP000054495">
    <property type="component" value="Unassembled WGS sequence"/>
</dbReference>
<organism evidence="3 4">
    <name type="scientific">Ancylostoma ceylanicum</name>
    <dbReference type="NCBI Taxonomy" id="53326"/>
    <lineage>
        <taxon>Eukaryota</taxon>
        <taxon>Metazoa</taxon>
        <taxon>Ecdysozoa</taxon>
        <taxon>Nematoda</taxon>
        <taxon>Chromadorea</taxon>
        <taxon>Rhabditida</taxon>
        <taxon>Rhabditina</taxon>
        <taxon>Rhabditomorpha</taxon>
        <taxon>Strongyloidea</taxon>
        <taxon>Ancylostomatidae</taxon>
        <taxon>Ancylostomatinae</taxon>
        <taxon>Ancylostoma</taxon>
    </lineage>
</organism>
<evidence type="ECO:0000313" key="4">
    <source>
        <dbReference type="Proteomes" id="UP000054495"/>
    </source>
</evidence>
<gene>
    <name evidence="3" type="ORF">ANCCEY_07343</name>
</gene>
<feature type="compositionally biased region" description="Acidic residues" evidence="1">
    <location>
        <begin position="1"/>
        <end position="10"/>
    </location>
</feature>
<dbReference type="Pfam" id="PF07245">
    <property type="entry name" value="Phlebovirus_G2"/>
    <property type="match status" value="1"/>
</dbReference>
<accession>A0A0D6LNB0</accession>
<keyword evidence="4" id="KW-1185">Reference proteome</keyword>
<sequence length="68" mass="7923">MTDNDGEEEQELRGPLTPDPTSDDEPQRREMHQDDSEHHLIVSSGCLFYRIYATPVNNEVYEIFNSPR</sequence>
<name>A0A0D6LNB0_9BILA</name>
<feature type="domain" description="Phlebovirus glycoprotein G2 fusion" evidence="2">
    <location>
        <begin position="41"/>
        <end position="67"/>
    </location>
</feature>
<evidence type="ECO:0000313" key="3">
    <source>
        <dbReference type="EMBL" id="EPB73570.1"/>
    </source>
</evidence>